<dbReference type="Proteomes" id="UP000307461">
    <property type="component" value="Segment"/>
</dbReference>
<proteinExistence type="predicted"/>
<name>A0A482MSP2_9CAUD</name>
<keyword evidence="2" id="KW-1185">Reference proteome</keyword>
<accession>A0A482MSP2</accession>
<reference evidence="1 2" key="1">
    <citation type="submission" date="2019-01" db="EMBL/GenBank/DDBJ databases">
        <title>Still something new to discover - new insights into E. coli phage diversity and taxonomy.</title>
        <authorList>
            <person name="Korf I.H.E."/>
            <person name="Adriaennsens E."/>
            <person name="Dreiseikelmann B."/>
            <person name="Kropinski A."/>
            <person name="Nimtz M."/>
            <person name="Meier-Kolthoff J.P."/>
            <person name="Rohde M."/>
            <person name="van Raaij M."/>
            <person name="Wittmann J."/>
        </authorList>
    </citation>
    <scope>NUCLEOTIDE SEQUENCE [LARGE SCALE GENOMIC DNA]</scope>
</reference>
<protein>
    <submittedName>
        <fullName evidence="1">Uncharacterized protein</fullName>
    </submittedName>
</protein>
<evidence type="ECO:0000313" key="2">
    <source>
        <dbReference type="Proteomes" id="UP000307461"/>
    </source>
</evidence>
<gene>
    <name evidence="1" type="ORF">PTXU04_00074</name>
</gene>
<dbReference type="EMBL" id="MK373772">
    <property type="protein sequence ID" value="QBQ76688.1"/>
    <property type="molecule type" value="Genomic_DNA"/>
</dbReference>
<sequence length="87" mass="9931">MNTLARKAPEGTDWSIFVSKAMRHAVADLVDLDRLERYDDNFFAAIFPPHQFTTTRRLLAQHGIKSTVANRAKIMREAARMVKEASQ</sequence>
<evidence type="ECO:0000313" key="1">
    <source>
        <dbReference type="EMBL" id="QBQ76688.1"/>
    </source>
</evidence>
<organism evidence="1 2">
    <name type="scientific">Escherichia phage PTXU04</name>
    <dbReference type="NCBI Taxonomy" id="2508206"/>
    <lineage>
        <taxon>Viruses</taxon>
        <taxon>Duplodnaviria</taxon>
        <taxon>Heunggongvirae</taxon>
        <taxon>Uroviricota</taxon>
        <taxon>Caudoviricetes</taxon>
        <taxon>Xuquatrovirus</taxon>
        <taxon>Xuquatrovirus PTXU04</taxon>
    </lineage>
</organism>